<gene>
    <name evidence="5" type="primary">ACF2_1</name>
    <name evidence="5" type="ORF">SEPCBS119000_001219</name>
</gene>
<keyword evidence="5" id="KW-0326">Glycosidase</keyword>
<dbReference type="GO" id="GO:0052861">
    <property type="term" value="F:endo-1,3(4)-beta-glucanase activity"/>
    <property type="evidence" value="ECO:0007669"/>
    <property type="project" value="UniProtKB-EC"/>
</dbReference>
<organism evidence="5 6">
    <name type="scientific">Sporothrix epigloea</name>
    <dbReference type="NCBI Taxonomy" id="1892477"/>
    <lineage>
        <taxon>Eukaryota</taxon>
        <taxon>Fungi</taxon>
        <taxon>Dikarya</taxon>
        <taxon>Ascomycota</taxon>
        <taxon>Pezizomycotina</taxon>
        <taxon>Sordariomycetes</taxon>
        <taxon>Sordariomycetidae</taxon>
        <taxon>Ophiostomatales</taxon>
        <taxon>Ophiostomataceae</taxon>
        <taxon>Sporothrix</taxon>
    </lineage>
</organism>
<evidence type="ECO:0000256" key="3">
    <source>
        <dbReference type="ARBA" id="ARBA00022895"/>
    </source>
</evidence>
<name>A0ABP0D9E8_9PEZI</name>
<keyword evidence="5" id="KW-0378">Hydrolase</keyword>
<reference evidence="5 6" key="1">
    <citation type="submission" date="2024-01" db="EMBL/GenBank/DDBJ databases">
        <authorList>
            <person name="Allen C."/>
            <person name="Tagirdzhanova G."/>
        </authorList>
    </citation>
    <scope>NUCLEOTIDE SEQUENCE [LARGE SCALE GENOMIC DNA]</scope>
    <source>
        <strain evidence="5 6">CBS 119000</strain>
    </source>
</reference>
<sequence>MIEAETAATDAAVEVAAIEARAAASVHTLPASSSTISYYGQYCFHLSPTLNRWCPMRIANVLKLVQYADFAGQNVFFHLNHPIKWVRIAGVVIACSDYNGRHVYTVDDGSGAIIECSVPAPHSLRQPSGPVPVVEHPGIVVDVQGELRMFRDVLQILVVKLTVLRATQQEVRFWAKAQDFAASTLNQPWKLDRQTVRKYRKAAMELQRSKDTSK</sequence>
<dbReference type="EC" id="3.2.1.6" evidence="5"/>
<dbReference type="CDD" id="cd03524">
    <property type="entry name" value="RPA2_OBF_family"/>
    <property type="match status" value="1"/>
</dbReference>
<feature type="domain" description="CST complex subunit Stn1 N-terminal" evidence="4">
    <location>
        <begin position="71"/>
        <end position="211"/>
    </location>
</feature>
<comment type="caution">
    <text evidence="5">The sequence shown here is derived from an EMBL/GenBank/DDBJ whole genome shotgun (WGS) entry which is preliminary data.</text>
</comment>
<evidence type="ECO:0000313" key="6">
    <source>
        <dbReference type="Proteomes" id="UP001642502"/>
    </source>
</evidence>
<accession>A0ABP0D9E8</accession>
<evidence type="ECO:0000256" key="2">
    <source>
        <dbReference type="ARBA" id="ARBA00022454"/>
    </source>
</evidence>
<dbReference type="InterPro" id="IPR018856">
    <property type="entry name" value="Stn1_N"/>
</dbReference>
<dbReference type="EMBL" id="CAWUON010000008">
    <property type="protein sequence ID" value="CAK7264861.1"/>
    <property type="molecule type" value="Genomic_DNA"/>
</dbReference>
<proteinExistence type="predicted"/>
<protein>
    <submittedName>
        <fullName evidence="5">Endo-1,3-beta glucanase</fullName>
        <ecNumber evidence="5">3.2.1.6</ecNumber>
    </submittedName>
</protein>
<dbReference type="Pfam" id="PF10451">
    <property type="entry name" value="Stn1"/>
    <property type="match status" value="1"/>
</dbReference>
<keyword evidence="2" id="KW-0158">Chromosome</keyword>
<evidence type="ECO:0000313" key="5">
    <source>
        <dbReference type="EMBL" id="CAK7264861.1"/>
    </source>
</evidence>
<evidence type="ECO:0000259" key="4">
    <source>
        <dbReference type="Pfam" id="PF10451"/>
    </source>
</evidence>
<dbReference type="Gene3D" id="2.40.50.140">
    <property type="entry name" value="Nucleic acid-binding proteins"/>
    <property type="match status" value="1"/>
</dbReference>
<dbReference type="Proteomes" id="UP001642502">
    <property type="component" value="Unassembled WGS sequence"/>
</dbReference>
<keyword evidence="3" id="KW-0779">Telomere</keyword>
<dbReference type="InterPro" id="IPR012340">
    <property type="entry name" value="NA-bd_OB-fold"/>
</dbReference>
<dbReference type="SUPFAM" id="SSF50249">
    <property type="entry name" value="Nucleic acid-binding proteins"/>
    <property type="match status" value="1"/>
</dbReference>
<keyword evidence="6" id="KW-1185">Reference proteome</keyword>
<comment type="subcellular location">
    <subcellularLocation>
        <location evidence="1">Chromosome</location>
        <location evidence="1">Telomere</location>
    </subcellularLocation>
</comment>
<evidence type="ECO:0000256" key="1">
    <source>
        <dbReference type="ARBA" id="ARBA00004574"/>
    </source>
</evidence>